<dbReference type="EMBL" id="JBGUAW010000002">
    <property type="protein sequence ID" value="MFA9459670.1"/>
    <property type="molecule type" value="Genomic_DNA"/>
</dbReference>
<protein>
    <recommendedName>
        <fullName evidence="4">DUF2490 domain-containing protein</fullName>
    </recommendedName>
</protein>
<feature type="chain" id="PRO_5045886923" description="DUF2490 domain-containing protein" evidence="1">
    <location>
        <begin position="25"/>
        <end position="251"/>
    </location>
</feature>
<gene>
    <name evidence="2" type="ORF">ACERLL_02375</name>
</gene>
<evidence type="ECO:0000313" key="2">
    <source>
        <dbReference type="EMBL" id="MFA9459670.1"/>
    </source>
</evidence>
<evidence type="ECO:0000256" key="1">
    <source>
        <dbReference type="SAM" id="SignalP"/>
    </source>
</evidence>
<evidence type="ECO:0008006" key="4">
    <source>
        <dbReference type="Google" id="ProtNLM"/>
    </source>
</evidence>
<comment type="caution">
    <text evidence="2">The sequence shown here is derived from an EMBL/GenBank/DDBJ whole genome shotgun (WGS) entry which is preliminary data.</text>
</comment>
<sequence>MDSRLLTALFAGAAVLLGAPPLLAADRSPFGLEVEGGAAWLSRNDVRIPGDSGTRFDLLDVVDSGPYGFYRIYADWDLNRRHGLRLGVAPLEVSSTGSLGKEVRFAGTTFEPGRTEATYRFSTYRLTYRYTFASGPRSVWRIGFTGLVRDAKIQLEQDGRSARDSNVGFVPLLHLHGRHGFAPGWDFVLDFDGLAAPQGRALDLGLKVMRDVGDNWQVGLGYRALEGGVDNDEVYNFAWLHYGFASVAYRF</sequence>
<reference evidence="2 3" key="1">
    <citation type="submission" date="2024-08" db="EMBL/GenBank/DDBJ databases">
        <title>Whole-genome sequencing of halo(alkali)philic microorganisms from hypersaline lakes.</title>
        <authorList>
            <person name="Sorokin D.Y."/>
            <person name="Merkel A.Y."/>
            <person name="Messina E."/>
            <person name="Yakimov M."/>
        </authorList>
    </citation>
    <scope>NUCLEOTIDE SEQUENCE [LARGE SCALE GENOMIC DNA]</scope>
    <source>
        <strain evidence="2 3">Cl-TMA</strain>
    </source>
</reference>
<dbReference type="Proteomes" id="UP001575181">
    <property type="component" value="Unassembled WGS sequence"/>
</dbReference>
<proteinExistence type="predicted"/>
<keyword evidence="3" id="KW-1185">Reference proteome</keyword>
<dbReference type="RefSeq" id="WP_373654459.1">
    <property type="nucleotide sequence ID" value="NZ_JBGUAW010000002.1"/>
</dbReference>
<evidence type="ECO:0000313" key="3">
    <source>
        <dbReference type="Proteomes" id="UP001575181"/>
    </source>
</evidence>
<feature type="signal peptide" evidence="1">
    <location>
        <begin position="1"/>
        <end position="24"/>
    </location>
</feature>
<organism evidence="2 3">
    <name type="scientific">Thiohalorhabdus methylotrophus</name>
    <dbReference type="NCBI Taxonomy" id="3242694"/>
    <lineage>
        <taxon>Bacteria</taxon>
        <taxon>Pseudomonadati</taxon>
        <taxon>Pseudomonadota</taxon>
        <taxon>Gammaproteobacteria</taxon>
        <taxon>Thiohalorhabdales</taxon>
        <taxon>Thiohalorhabdaceae</taxon>
        <taxon>Thiohalorhabdus</taxon>
    </lineage>
</organism>
<accession>A0ABV4TQR5</accession>
<keyword evidence="1" id="KW-0732">Signal</keyword>
<name>A0ABV4TQR5_9GAMM</name>